<accession>T1EUA8</accession>
<dbReference type="EnsemblMetazoa" id="HelroT163640">
    <property type="protein sequence ID" value="HelroP163640"/>
    <property type="gene ID" value="HelroG163640"/>
</dbReference>
<evidence type="ECO:0000313" key="8">
    <source>
        <dbReference type="Proteomes" id="UP000015101"/>
    </source>
</evidence>
<evidence type="ECO:0000256" key="4">
    <source>
        <dbReference type="ARBA" id="ARBA00023136"/>
    </source>
</evidence>
<keyword evidence="8" id="KW-1185">Reference proteome</keyword>
<dbReference type="HOGENOM" id="CLU_055524_6_5_1"/>
<dbReference type="InterPro" id="IPR018499">
    <property type="entry name" value="Tetraspanin/Peripherin"/>
</dbReference>
<comment type="subcellular location">
    <subcellularLocation>
        <location evidence="1">Membrane</location>
        <topology evidence="1">Multi-pass membrane protein</topology>
    </subcellularLocation>
</comment>
<evidence type="ECO:0000256" key="1">
    <source>
        <dbReference type="ARBA" id="ARBA00004141"/>
    </source>
</evidence>
<dbReference type="AlphaFoldDB" id="T1EUA8"/>
<dbReference type="GO" id="GO:0005886">
    <property type="term" value="C:plasma membrane"/>
    <property type="evidence" value="ECO:0000318"/>
    <property type="project" value="GO_Central"/>
</dbReference>
<feature type="transmembrane region" description="Helical" evidence="5">
    <location>
        <begin position="12"/>
        <end position="34"/>
    </location>
</feature>
<dbReference type="InterPro" id="IPR008952">
    <property type="entry name" value="Tetraspanin_EC2_sf"/>
</dbReference>
<gene>
    <name evidence="7" type="primary">20200158</name>
    <name evidence="6" type="ORF">HELRODRAFT_163640</name>
</gene>
<dbReference type="GeneID" id="20200158"/>
<reference evidence="6 8" key="2">
    <citation type="journal article" date="2013" name="Nature">
        <title>Insights into bilaterian evolution from three spiralian genomes.</title>
        <authorList>
            <person name="Simakov O."/>
            <person name="Marletaz F."/>
            <person name="Cho S.J."/>
            <person name="Edsinger-Gonzales E."/>
            <person name="Havlak P."/>
            <person name="Hellsten U."/>
            <person name="Kuo D.H."/>
            <person name="Larsson T."/>
            <person name="Lv J."/>
            <person name="Arendt D."/>
            <person name="Savage R."/>
            <person name="Osoegawa K."/>
            <person name="de Jong P."/>
            <person name="Grimwood J."/>
            <person name="Chapman J.A."/>
            <person name="Shapiro H."/>
            <person name="Aerts A."/>
            <person name="Otillar R.P."/>
            <person name="Terry A.Y."/>
            <person name="Boore J.L."/>
            <person name="Grigoriev I.V."/>
            <person name="Lindberg D.R."/>
            <person name="Seaver E.C."/>
            <person name="Weisblat D.A."/>
            <person name="Putnam N.H."/>
            <person name="Rokhsar D.S."/>
        </authorList>
    </citation>
    <scope>NUCLEOTIDE SEQUENCE</scope>
</reference>
<reference evidence="7" key="3">
    <citation type="submission" date="2015-06" db="UniProtKB">
        <authorList>
            <consortium name="EnsemblMetazoa"/>
        </authorList>
    </citation>
    <scope>IDENTIFICATION</scope>
</reference>
<feature type="transmembrane region" description="Helical" evidence="5">
    <location>
        <begin position="46"/>
        <end position="70"/>
    </location>
</feature>
<evidence type="ECO:0000313" key="7">
    <source>
        <dbReference type="EnsemblMetazoa" id="HelroP163640"/>
    </source>
</evidence>
<dbReference type="CTD" id="20200158"/>
<evidence type="ECO:0008006" key="9">
    <source>
        <dbReference type="Google" id="ProtNLM"/>
    </source>
</evidence>
<dbReference type="Pfam" id="PF00335">
    <property type="entry name" value="Tetraspanin"/>
    <property type="match status" value="1"/>
</dbReference>
<dbReference type="EMBL" id="AMQM01001411">
    <property type="status" value="NOT_ANNOTATED_CDS"/>
    <property type="molecule type" value="Genomic_DNA"/>
</dbReference>
<proteinExistence type="predicted"/>
<sequence length="176" mass="18607">MSGSVKCLQVFVALLCIVQFVLGIVFLILGGMAYNKSGAGLNAHSAAIFLLAVGCFIVLVALFGLCGAIAKNSCLLIVTQCCGYDDVKDWESNPNFKGGKLPISCCSNSTFTATACSTTSSDGYHQMVCRDVIEIVLKGMLYGFGIIAAITAIALFLTLLLASILTSQIRKEYNPV</sequence>
<dbReference type="RefSeq" id="XP_009025709.1">
    <property type="nucleotide sequence ID" value="XM_009027461.1"/>
</dbReference>
<evidence type="ECO:0000313" key="6">
    <source>
        <dbReference type="EMBL" id="ESN96563.1"/>
    </source>
</evidence>
<name>T1EUA8_HELRO</name>
<dbReference type="Proteomes" id="UP000015101">
    <property type="component" value="Unassembled WGS sequence"/>
</dbReference>
<feature type="transmembrane region" description="Helical" evidence="5">
    <location>
        <begin position="140"/>
        <end position="165"/>
    </location>
</feature>
<reference evidence="8" key="1">
    <citation type="submission" date="2012-12" db="EMBL/GenBank/DDBJ databases">
        <authorList>
            <person name="Hellsten U."/>
            <person name="Grimwood J."/>
            <person name="Chapman J.A."/>
            <person name="Shapiro H."/>
            <person name="Aerts A."/>
            <person name="Otillar R.P."/>
            <person name="Terry A.Y."/>
            <person name="Boore J.L."/>
            <person name="Simakov O."/>
            <person name="Marletaz F."/>
            <person name="Cho S.-J."/>
            <person name="Edsinger-Gonzales E."/>
            <person name="Havlak P."/>
            <person name="Kuo D.-H."/>
            <person name="Larsson T."/>
            <person name="Lv J."/>
            <person name="Arendt D."/>
            <person name="Savage R."/>
            <person name="Osoegawa K."/>
            <person name="de Jong P."/>
            <person name="Lindberg D.R."/>
            <person name="Seaver E.C."/>
            <person name="Weisblat D.A."/>
            <person name="Putnam N.H."/>
            <person name="Grigoriev I.V."/>
            <person name="Rokhsar D.S."/>
        </authorList>
    </citation>
    <scope>NUCLEOTIDE SEQUENCE</scope>
</reference>
<keyword evidence="3 5" id="KW-1133">Transmembrane helix</keyword>
<dbReference type="KEGG" id="hro:HELRODRAFT_163640"/>
<dbReference type="OrthoDB" id="10033535at2759"/>
<keyword evidence="4 5" id="KW-0472">Membrane</keyword>
<dbReference type="EMBL" id="KB097495">
    <property type="protein sequence ID" value="ESN96563.1"/>
    <property type="molecule type" value="Genomic_DNA"/>
</dbReference>
<keyword evidence="2 5" id="KW-0812">Transmembrane</keyword>
<evidence type="ECO:0000256" key="3">
    <source>
        <dbReference type="ARBA" id="ARBA00022989"/>
    </source>
</evidence>
<dbReference type="InParanoid" id="T1EUA8"/>
<protein>
    <recommendedName>
        <fullName evidence="9">Tetraspanin</fullName>
    </recommendedName>
</protein>
<dbReference type="Gene3D" id="1.10.1450.10">
    <property type="entry name" value="Tetraspanin"/>
    <property type="match status" value="1"/>
</dbReference>
<evidence type="ECO:0000256" key="5">
    <source>
        <dbReference type="SAM" id="Phobius"/>
    </source>
</evidence>
<evidence type="ECO:0000256" key="2">
    <source>
        <dbReference type="ARBA" id="ARBA00022692"/>
    </source>
</evidence>
<organism evidence="7 8">
    <name type="scientific">Helobdella robusta</name>
    <name type="common">Californian leech</name>
    <dbReference type="NCBI Taxonomy" id="6412"/>
    <lineage>
        <taxon>Eukaryota</taxon>
        <taxon>Metazoa</taxon>
        <taxon>Spiralia</taxon>
        <taxon>Lophotrochozoa</taxon>
        <taxon>Annelida</taxon>
        <taxon>Clitellata</taxon>
        <taxon>Hirudinea</taxon>
        <taxon>Rhynchobdellida</taxon>
        <taxon>Glossiphoniidae</taxon>
        <taxon>Helobdella</taxon>
    </lineage>
</organism>